<feature type="domain" description="HMG box" evidence="3">
    <location>
        <begin position="95"/>
        <end position="165"/>
    </location>
</feature>
<dbReference type="GO" id="GO:0006357">
    <property type="term" value="P:regulation of transcription by RNA polymerase II"/>
    <property type="evidence" value="ECO:0007669"/>
    <property type="project" value="TreeGrafter"/>
</dbReference>
<dbReference type="Proteomes" id="UP001152797">
    <property type="component" value="Unassembled WGS sequence"/>
</dbReference>
<dbReference type="AlphaFoldDB" id="A0A9P1GL22"/>
<accession>A0A9P1GL22</accession>
<dbReference type="SUPFAM" id="SSF47095">
    <property type="entry name" value="HMG-box"/>
    <property type="match status" value="2"/>
</dbReference>
<evidence type="ECO:0000313" key="5">
    <source>
        <dbReference type="EMBL" id="CAL1168104.1"/>
    </source>
</evidence>
<dbReference type="InterPro" id="IPR036910">
    <property type="entry name" value="HMG_box_dom_sf"/>
</dbReference>
<organism evidence="4">
    <name type="scientific">Cladocopium goreaui</name>
    <dbReference type="NCBI Taxonomy" id="2562237"/>
    <lineage>
        <taxon>Eukaryota</taxon>
        <taxon>Sar</taxon>
        <taxon>Alveolata</taxon>
        <taxon>Dinophyceae</taxon>
        <taxon>Suessiales</taxon>
        <taxon>Symbiodiniaceae</taxon>
        <taxon>Cladocopium</taxon>
    </lineage>
</organism>
<keyword evidence="1 2" id="KW-0238">DNA-binding</keyword>
<proteinExistence type="predicted"/>
<dbReference type="EMBL" id="CAMXCT010006496">
    <property type="protein sequence ID" value="CAI4014729.1"/>
    <property type="molecule type" value="Genomic_DNA"/>
</dbReference>
<dbReference type="OrthoDB" id="1919336at2759"/>
<dbReference type="PANTHER" id="PTHR48112:SF22">
    <property type="entry name" value="MITOCHONDRIAL TRANSCRIPTION FACTOR A, ISOFORM B"/>
    <property type="match status" value="1"/>
</dbReference>
<dbReference type="CDD" id="cd00084">
    <property type="entry name" value="HMG-box_SF"/>
    <property type="match status" value="1"/>
</dbReference>
<dbReference type="GO" id="GO:0005634">
    <property type="term" value="C:nucleus"/>
    <property type="evidence" value="ECO:0007669"/>
    <property type="project" value="UniProtKB-UniRule"/>
</dbReference>
<comment type="caution">
    <text evidence="4">The sequence shown here is derived from an EMBL/GenBank/DDBJ whole genome shotgun (WGS) entry which is preliminary data.</text>
</comment>
<dbReference type="InterPro" id="IPR050342">
    <property type="entry name" value="HMGB"/>
</dbReference>
<evidence type="ECO:0000313" key="6">
    <source>
        <dbReference type="EMBL" id="CAL4802041.1"/>
    </source>
</evidence>
<dbReference type="EMBL" id="CAMXCT030006496">
    <property type="protein sequence ID" value="CAL4802041.1"/>
    <property type="molecule type" value="Genomic_DNA"/>
</dbReference>
<evidence type="ECO:0000313" key="7">
    <source>
        <dbReference type="Proteomes" id="UP001152797"/>
    </source>
</evidence>
<dbReference type="SMART" id="SM00398">
    <property type="entry name" value="HMG"/>
    <property type="match status" value="2"/>
</dbReference>
<keyword evidence="7" id="KW-1185">Reference proteome</keyword>
<dbReference type="EMBL" id="CAMXCT020006496">
    <property type="protein sequence ID" value="CAL1168104.1"/>
    <property type="molecule type" value="Genomic_DNA"/>
</dbReference>
<dbReference type="Gene3D" id="1.10.30.10">
    <property type="entry name" value="High mobility group box domain"/>
    <property type="match status" value="2"/>
</dbReference>
<keyword evidence="2" id="KW-0539">Nucleus</keyword>
<dbReference type="Pfam" id="PF00505">
    <property type="entry name" value="HMG_box"/>
    <property type="match status" value="2"/>
</dbReference>
<dbReference type="InterPro" id="IPR009071">
    <property type="entry name" value="HMG_box_dom"/>
</dbReference>
<dbReference type="PROSITE" id="PS50118">
    <property type="entry name" value="HMG_BOX_2"/>
    <property type="match status" value="2"/>
</dbReference>
<evidence type="ECO:0000256" key="2">
    <source>
        <dbReference type="PROSITE-ProRule" id="PRU00267"/>
    </source>
</evidence>
<reference evidence="5" key="2">
    <citation type="submission" date="2024-04" db="EMBL/GenBank/DDBJ databases">
        <authorList>
            <person name="Chen Y."/>
            <person name="Shah S."/>
            <person name="Dougan E. K."/>
            <person name="Thang M."/>
            <person name="Chan C."/>
        </authorList>
    </citation>
    <scope>NUCLEOTIDE SEQUENCE [LARGE SCALE GENOMIC DNA]</scope>
</reference>
<evidence type="ECO:0000313" key="4">
    <source>
        <dbReference type="EMBL" id="CAI4014729.1"/>
    </source>
</evidence>
<reference evidence="4" key="1">
    <citation type="submission" date="2022-10" db="EMBL/GenBank/DDBJ databases">
        <authorList>
            <person name="Chen Y."/>
            <person name="Dougan E. K."/>
            <person name="Chan C."/>
            <person name="Rhodes N."/>
            <person name="Thang M."/>
        </authorList>
    </citation>
    <scope>NUCLEOTIDE SEQUENCE</scope>
</reference>
<feature type="domain" description="HMG box" evidence="3">
    <location>
        <begin position="6"/>
        <end position="74"/>
    </location>
</feature>
<feature type="DNA-binding region" description="HMG box" evidence="2">
    <location>
        <begin position="6"/>
        <end position="74"/>
    </location>
</feature>
<dbReference type="GO" id="GO:0003677">
    <property type="term" value="F:DNA binding"/>
    <property type="evidence" value="ECO:0007669"/>
    <property type="project" value="UniProtKB-UniRule"/>
</dbReference>
<evidence type="ECO:0000256" key="1">
    <source>
        <dbReference type="ARBA" id="ARBA00023125"/>
    </source>
</evidence>
<sequence>MANEQPRRPPSAYFLWLSAKREDIAKSLGTGKGPEVSKEAGKLWKQLTEEEKKPFEVQAKALRSEYDKKMILFKAQGGVVTKKRPLGDDAKEGKPRRPVGGAYGCFLAAKRSEIAKNLPEGHKMTDVGKAAGEMWRGLLASEKKPYEEDYAKKLTEYREAKEAYDAEHEGLLDLIALAKPSKTLKKWSEAEASEVHKDEAHALKAIEAGA</sequence>
<gene>
    <name evidence="4" type="ORF">C1SCF055_LOCUS39607</name>
</gene>
<evidence type="ECO:0000259" key="3">
    <source>
        <dbReference type="PROSITE" id="PS50118"/>
    </source>
</evidence>
<dbReference type="PANTHER" id="PTHR48112">
    <property type="entry name" value="HIGH MOBILITY GROUP PROTEIN DSP1"/>
    <property type="match status" value="1"/>
</dbReference>
<name>A0A9P1GL22_9DINO</name>
<feature type="DNA-binding region" description="HMG box" evidence="2">
    <location>
        <begin position="95"/>
        <end position="165"/>
    </location>
</feature>
<protein>
    <submittedName>
        <fullName evidence="6">High mobility group protein B3</fullName>
    </submittedName>
</protein>